<dbReference type="Proteomes" id="UP000179242">
    <property type="component" value="Unassembled WGS sequence"/>
</dbReference>
<dbReference type="EMBL" id="MEUJ01000004">
    <property type="protein sequence ID" value="OGC40265.1"/>
    <property type="molecule type" value="Genomic_DNA"/>
</dbReference>
<dbReference type="AlphaFoldDB" id="A0A1F4U5K9"/>
<proteinExistence type="predicted"/>
<comment type="caution">
    <text evidence="1">The sequence shown here is derived from an EMBL/GenBank/DDBJ whole genome shotgun (WGS) entry which is preliminary data.</text>
</comment>
<accession>A0A1F4U5K9</accession>
<evidence type="ECO:0000313" key="1">
    <source>
        <dbReference type="EMBL" id="OGC40265.1"/>
    </source>
</evidence>
<evidence type="ECO:0000313" key="2">
    <source>
        <dbReference type="Proteomes" id="UP000179242"/>
    </source>
</evidence>
<gene>
    <name evidence="1" type="ORF">A2438_03180</name>
</gene>
<name>A0A1F4U5K9_UNCSA</name>
<reference evidence="1 2" key="1">
    <citation type="journal article" date="2016" name="Nat. Commun.">
        <title>Thousands of microbial genomes shed light on interconnected biogeochemical processes in an aquifer system.</title>
        <authorList>
            <person name="Anantharaman K."/>
            <person name="Brown C.T."/>
            <person name="Hug L.A."/>
            <person name="Sharon I."/>
            <person name="Castelle C.J."/>
            <person name="Probst A.J."/>
            <person name="Thomas B.C."/>
            <person name="Singh A."/>
            <person name="Wilkins M.J."/>
            <person name="Karaoz U."/>
            <person name="Brodie E.L."/>
            <person name="Williams K.H."/>
            <person name="Hubbard S.S."/>
            <person name="Banfield J.F."/>
        </authorList>
    </citation>
    <scope>NUCLEOTIDE SEQUENCE [LARGE SCALE GENOMIC DNA]</scope>
</reference>
<organism evidence="1 2">
    <name type="scientific">candidate division WOR-1 bacterium RIFOXYC2_FULL_46_14</name>
    <dbReference type="NCBI Taxonomy" id="1802587"/>
    <lineage>
        <taxon>Bacteria</taxon>
        <taxon>Bacillati</taxon>
        <taxon>Saganbacteria</taxon>
    </lineage>
</organism>
<sequence>MKGPITRHYEGFRDHKQLEQGGRIELSGTFLVDHKEEIVNLINHEGRLAEEKNPSHRVSTIEKANGGIVVETTDHNLALKIGKALSHAYKGEHEYKFSKGEKFVEVKWRRDHGEEEVN</sequence>
<protein>
    <submittedName>
        <fullName evidence="1">Uncharacterized protein</fullName>
    </submittedName>
</protein>